<dbReference type="AlphaFoldDB" id="A0A1H3US46"/>
<keyword evidence="2" id="KW-1185">Reference proteome</keyword>
<keyword evidence="1" id="KW-0808">Transferase</keyword>
<dbReference type="GO" id="GO:0016301">
    <property type="term" value="F:kinase activity"/>
    <property type="evidence" value="ECO:0007669"/>
    <property type="project" value="UniProtKB-KW"/>
</dbReference>
<name>A0A1H3US46_9BACI</name>
<sequence length="546" mass="62138">MMTNEKDNGKVEHIFEEELDRFVRRKETELGLEEKQQWFDPVPRKFLMKDKASTTILFGGLTMAHDYLVEGALQGLGFNVQHLDCPDTDSLRLGKEFGNRGQCNPTYFTVGNLIKHLTYLRDVEGKSKEEIVGRYLFITSGSCGPCRFGTYVTEYRKALRDAGFDGFRVLLFQQQSGLKQATGEESALKLDSSFFLTFLKTVLIGDILNAVGYRIRPYEIEEGATNEALDRCKKYLHEALRERKWLLPVLRRCRKELMAVKVDRTIVKPKVSIIGEFWAMTTEGDGNYQLQKFLEQEGAEVEVQSVTAWILFLIWEGLYDTKRRMDLRKNDGGRHGLEGKHPQKRLALLKTADRVVRVMFQTYAKALGLRDYHLPDMEEIARVAREHYNNHLRGGEGHMEVGKLILNVKKRKVNMTISVKPFGCMPSSGVSDGVQSLITERYPEAIFLPIETTGDGAVNVYSRIQMMLFKAKQAAQKEFDDALAKQHCRAEELQAEGKGYFTDALETGRHVVACTAANMVYGSPTFRRPAVFRRIKANLQNVNSGS</sequence>
<dbReference type="STRING" id="1503961.SAMN05421736_12468"/>
<accession>A0A1H3US46</accession>
<protein>
    <submittedName>
        <fullName evidence="1">Predicted nucleotide-binding protein, sugar kinase/HSP70/actin superfamily</fullName>
    </submittedName>
</protein>
<evidence type="ECO:0000313" key="1">
    <source>
        <dbReference type="EMBL" id="SDZ64609.1"/>
    </source>
</evidence>
<proteinExistence type="predicted"/>
<reference evidence="2" key="1">
    <citation type="submission" date="2016-10" db="EMBL/GenBank/DDBJ databases">
        <authorList>
            <person name="Varghese N."/>
            <person name="Submissions S."/>
        </authorList>
    </citation>
    <scope>NUCLEOTIDE SEQUENCE [LARGE SCALE GENOMIC DNA]</scope>
    <source>
        <strain evidence="2">SP</strain>
    </source>
</reference>
<keyword evidence="1" id="KW-0418">Kinase</keyword>
<organism evidence="1 2">
    <name type="scientific">Evansella caseinilytica</name>
    <dbReference type="NCBI Taxonomy" id="1503961"/>
    <lineage>
        <taxon>Bacteria</taxon>
        <taxon>Bacillati</taxon>
        <taxon>Bacillota</taxon>
        <taxon>Bacilli</taxon>
        <taxon>Bacillales</taxon>
        <taxon>Bacillaceae</taxon>
        <taxon>Evansella</taxon>
    </lineage>
</organism>
<dbReference type="InterPro" id="IPR051805">
    <property type="entry name" value="Dehydratase_Activator_Redct"/>
</dbReference>
<dbReference type="EMBL" id="FNPI01000024">
    <property type="protein sequence ID" value="SDZ64609.1"/>
    <property type="molecule type" value="Genomic_DNA"/>
</dbReference>
<gene>
    <name evidence="1" type="ORF">SAMN05421736_12468</name>
</gene>
<dbReference type="Proteomes" id="UP000198935">
    <property type="component" value="Unassembled WGS sequence"/>
</dbReference>
<dbReference type="PANTHER" id="PTHR32329">
    <property type="entry name" value="BIFUNCTIONAL PROTEIN [INCLUDES 2-HYDROXYACYL-COA DEHYDRATASE (N-TER) AND ITS ACTIVATOR DOMAIN (C_TERM)-RELATED"/>
    <property type="match status" value="1"/>
</dbReference>
<dbReference type="PANTHER" id="PTHR32329:SF2">
    <property type="entry name" value="BIFUNCTIONAL PROTEIN [INCLUDES 2-HYDROXYACYL-COA DEHYDRATASE (N-TER) AND ITS ACTIVATOR DOMAIN (C_TERM)"/>
    <property type="match status" value="1"/>
</dbReference>
<evidence type="ECO:0000313" key="2">
    <source>
        <dbReference type="Proteomes" id="UP000198935"/>
    </source>
</evidence>